<dbReference type="InterPro" id="IPR018060">
    <property type="entry name" value="HTH_AraC"/>
</dbReference>
<dbReference type="Proteomes" id="UP000683310">
    <property type="component" value="Chromosome"/>
</dbReference>
<evidence type="ECO:0000256" key="3">
    <source>
        <dbReference type="ARBA" id="ARBA00023163"/>
    </source>
</evidence>
<accession>A0ABX8CVS3</accession>
<evidence type="ECO:0000256" key="4">
    <source>
        <dbReference type="SAM" id="MobiDB-lite"/>
    </source>
</evidence>
<evidence type="ECO:0000256" key="1">
    <source>
        <dbReference type="ARBA" id="ARBA00023015"/>
    </source>
</evidence>
<evidence type="ECO:0000313" key="6">
    <source>
        <dbReference type="EMBL" id="QVI23972.1"/>
    </source>
</evidence>
<feature type="compositionally biased region" description="Basic and acidic residues" evidence="4">
    <location>
        <begin position="357"/>
        <end position="369"/>
    </location>
</feature>
<dbReference type="InterPro" id="IPR009057">
    <property type="entry name" value="Homeodomain-like_sf"/>
</dbReference>
<keyword evidence="7" id="KW-1185">Reference proteome</keyword>
<dbReference type="PROSITE" id="PS01124">
    <property type="entry name" value="HTH_ARAC_FAMILY_2"/>
    <property type="match status" value="1"/>
</dbReference>
<dbReference type="EMBL" id="CP074371">
    <property type="protein sequence ID" value="QVI23972.1"/>
    <property type="molecule type" value="Genomic_DNA"/>
</dbReference>
<evidence type="ECO:0000259" key="5">
    <source>
        <dbReference type="PROSITE" id="PS01124"/>
    </source>
</evidence>
<evidence type="ECO:0000256" key="2">
    <source>
        <dbReference type="ARBA" id="ARBA00023125"/>
    </source>
</evidence>
<dbReference type="Pfam" id="PF12833">
    <property type="entry name" value="HTH_18"/>
    <property type="match status" value="1"/>
</dbReference>
<keyword evidence="2" id="KW-0238">DNA-binding</keyword>
<feature type="region of interest" description="Disordered" evidence="4">
    <location>
        <begin position="342"/>
        <end position="369"/>
    </location>
</feature>
<organism evidence="6 7">
    <name type="scientific">Nocardia tengchongensis</name>
    <dbReference type="NCBI Taxonomy" id="2055889"/>
    <lineage>
        <taxon>Bacteria</taxon>
        <taxon>Bacillati</taxon>
        <taxon>Actinomycetota</taxon>
        <taxon>Actinomycetes</taxon>
        <taxon>Mycobacteriales</taxon>
        <taxon>Nocardiaceae</taxon>
        <taxon>Nocardia</taxon>
    </lineage>
</organism>
<keyword evidence="1" id="KW-0805">Transcription regulation</keyword>
<name>A0ABX8CVS3_9NOCA</name>
<dbReference type="SMART" id="SM00342">
    <property type="entry name" value="HTH_ARAC"/>
    <property type="match status" value="1"/>
</dbReference>
<dbReference type="PANTHER" id="PTHR47894">
    <property type="entry name" value="HTH-TYPE TRANSCRIPTIONAL REGULATOR GADX"/>
    <property type="match status" value="1"/>
</dbReference>
<sequence length="369" mass="40687">MSTRLDLPTIPPAILGGLVEIGAREAHDVGQWFTGTGLTAADVLTADSIKVSFRQAATILRRAIAAMPGRPLGMQVGGRDVLLTMGMLGVAMRSAATVGEAVAIGLELHQASGTLMDVELERDHDTAALRLYERRPEPELISFLCEEILCSTLIFIRSVVGADWSPTRVELSYPPPPYAGHYERFFRCPVEFTAEANRVVFPAAALALPFATHSEPTRMIAVDACRRLLDLGRREPDLVVVVETLLEQNLRRPLTMTEVAARLHVTERTLRRQLTAAGESFSSVRDRVRERRATYLLRESALPVSAIAHQLGYSDIREFRRAYIRWTGQAPSAARGMSVLAGARRRRDSQVTAEPAGPHRCDPDRTCRA</sequence>
<dbReference type="Pfam" id="PF12625">
    <property type="entry name" value="Arabinose_bd"/>
    <property type="match status" value="1"/>
</dbReference>
<keyword evidence="3" id="KW-0804">Transcription</keyword>
<dbReference type="Gene3D" id="1.10.10.60">
    <property type="entry name" value="Homeodomain-like"/>
    <property type="match status" value="1"/>
</dbReference>
<dbReference type="PANTHER" id="PTHR47894:SF1">
    <property type="entry name" value="HTH-TYPE TRANSCRIPTIONAL REGULATOR VQSM"/>
    <property type="match status" value="1"/>
</dbReference>
<evidence type="ECO:0000313" key="7">
    <source>
        <dbReference type="Proteomes" id="UP000683310"/>
    </source>
</evidence>
<feature type="domain" description="HTH araC/xylS-type" evidence="5">
    <location>
        <begin position="240"/>
        <end position="337"/>
    </location>
</feature>
<reference evidence="6 7" key="1">
    <citation type="submission" date="2021-04" db="EMBL/GenBank/DDBJ databases">
        <title>Nocardia tengchongensis.</title>
        <authorList>
            <person name="Zhuang k."/>
            <person name="Ran Y."/>
            <person name="Li W."/>
        </authorList>
    </citation>
    <scope>NUCLEOTIDE SEQUENCE [LARGE SCALE GENOMIC DNA]</scope>
    <source>
        <strain evidence="6 7">CFH S0057</strain>
    </source>
</reference>
<dbReference type="SUPFAM" id="SSF46689">
    <property type="entry name" value="Homeodomain-like"/>
    <property type="match status" value="1"/>
</dbReference>
<protein>
    <submittedName>
        <fullName evidence="6">AraC family transcriptional regulator</fullName>
    </submittedName>
</protein>
<dbReference type="InterPro" id="IPR032687">
    <property type="entry name" value="AraC-type_N"/>
</dbReference>
<proteinExistence type="predicted"/>
<gene>
    <name evidence="6" type="ORF">KHQ06_14935</name>
</gene>